<dbReference type="PANTHER" id="PTHR47926">
    <property type="entry name" value="PENTATRICOPEPTIDE REPEAT-CONTAINING PROTEIN"/>
    <property type="match status" value="1"/>
</dbReference>
<dbReference type="EMBL" id="JAVIJP010000005">
    <property type="protein sequence ID" value="KAL3652987.1"/>
    <property type="molecule type" value="Genomic_DNA"/>
</dbReference>
<dbReference type="PROSITE" id="PS51375">
    <property type="entry name" value="PPR"/>
    <property type="match status" value="4"/>
</dbReference>
<feature type="region of interest" description="Disordered" evidence="3">
    <location>
        <begin position="1"/>
        <end position="24"/>
    </location>
</feature>
<dbReference type="InterPro" id="IPR046960">
    <property type="entry name" value="PPR_At4g14850-like_plant"/>
</dbReference>
<dbReference type="InterPro" id="IPR011990">
    <property type="entry name" value="TPR-like_helical_dom_sf"/>
</dbReference>
<proteinExistence type="predicted"/>
<dbReference type="FunFam" id="1.25.40.10:FF:000627">
    <property type="entry name" value="Pentatricopeptide repeat-containing protein"/>
    <property type="match status" value="1"/>
</dbReference>
<evidence type="ECO:0000313" key="5">
    <source>
        <dbReference type="Proteomes" id="UP001632038"/>
    </source>
</evidence>
<evidence type="ECO:0000256" key="3">
    <source>
        <dbReference type="SAM" id="MobiDB-lite"/>
    </source>
</evidence>
<dbReference type="Pfam" id="PF20431">
    <property type="entry name" value="E_motif"/>
    <property type="match status" value="1"/>
</dbReference>
<comment type="caution">
    <text evidence="4">The sequence shown here is derived from an EMBL/GenBank/DDBJ whole genome shotgun (WGS) entry which is preliminary data.</text>
</comment>
<accession>A0ABD3EGX6</accession>
<gene>
    <name evidence="4" type="ORF">CASFOL_002668</name>
</gene>
<organism evidence="4 5">
    <name type="scientific">Castilleja foliolosa</name>
    <dbReference type="NCBI Taxonomy" id="1961234"/>
    <lineage>
        <taxon>Eukaryota</taxon>
        <taxon>Viridiplantae</taxon>
        <taxon>Streptophyta</taxon>
        <taxon>Embryophyta</taxon>
        <taxon>Tracheophyta</taxon>
        <taxon>Spermatophyta</taxon>
        <taxon>Magnoliopsida</taxon>
        <taxon>eudicotyledons</taxon>
        <taxon>Gunneridae</taxon>
        <taxon>Pentapetalae</taxon>
        <taxon>asterids</taxon>
        <taxon>lamiids</taxon>
        <taxon>Lamiales</taxon>
        <taxon>Orobanchaceae</taxon>
        <taxon>Pedicularideae</taxon>
        <taxon>Castillejinae</taxon>
        <taxon>Castilleja</taxon>
    </lineage>
</organism>
<dbReference type="InterPro" id="IPR046848">
    <property type="entry name" value="E_motif"/>
</dbReference>
<reference evidence="5" key="1">
    <citation type="journal article" date="2024" name="IScience">
        <title>Strigolactones Initiate the Formation of Haustorium-like Structures in Castilleja.</title>
        <authorList>
            <person name="Buerger M."/>
            <person name="Peterson D."/>
            <person name="Chory J."/>
        </authorList>
    </citation>
    <scope>NUCLEOTIDE SEQUENCE [LARGE SCALE GENOMIC DNA]</scope>
</reference>
<feature type="repeat" description="PPR" evidence="2">
    <location>
        <begin position="205"/>
        <end position="235"/>
    </location>
</feature>
<keyword evidence="5" id="KW-1185">Reference proteome</keyword>
<dbReference type="PANTHER" id="PTHR47926:SF375">
    <property type="entry name" value="PENTATRICOPEPTIDE REPEAT-CONTAINING PROTEIN"/>
    <property type="match status" value="1"/>
</dbReference>
<dbReference type="Proteomes" id="UP001632038">
    <property type="component" value="Unassembled WGS sequence"/>
</dbReference>
<evidence type="ECO:0008006" key="6">
    <source>
        <dbReference type="Google" id="ProtNLM"/>
    </source>
</evidence>
<name>A0ABD3EGX6_9LAMI</name>
<feature type="compositionally biased region" description="Polar residues" evidence="3">
    <location>
        <begin position="1"/>
        <end position="10"/>
    </location>
</feature>
<keyword evidence="1" id="KW-0677">Repeat</keyword>
<evidence type="ECO:0000256" key="2">
    <source>
        <dbReference type="PROSITE-ProRule" id="PRU00708"/>
    </source>
</evidence>
<dbReference type="FunFam" id="1.25.40.10:FF:000637">
    <property type="entry name" value="Pentatricopeptide repeat-containing protein"/>
    <property type="match status" value="1"/>
</dbReference>
<dbReference type="Pfam" id="PF13041">
    <property type="entry name" value="PPR_2"/>
    <property type="match status" value="3"/>
</dbReference>
<evidence type="ECO:0000256" key="1">
    <source>
        <dbReference type="ARBA" id="ARBA00022737"/>
    </source>
</evidence>
<dbReference type="InterPro" id="IPR002885">
    <property type="entry name" value="PPR_rpt"/>
</dbReference>
<protein>
    <recommendedName>
        <fullName evidence="6">Pentatricopeptide repeat-containing protein</fullName>
    </recommendedName>
</protein>
<feature type="repeat" description="PPR" evidence="2">
    <location>
        <begin position="135"/>
        <end position="169"/>
    </location>
</feature>
<feature type="repeat" description="PPR" evidence="2">
    <location>
        <begin position="475"/>
        <end position="509"/>
    </location>
</feature>
<dbReference type="GO" id="GO:0016070">
    <property type="term" value="P:RNA metabolic process"/>
    <property type="evidence" value="ECO:0007669"/>
    <property type="project" value="UniProtKB-ARBA"/>
</dbReference>
<sequence length="703" mass="78614">MSHQNPNVENPSHPDENISNNCPVRSKQTNNYMVDCLLTALKDSASRGHLSQAFKTFSHIQEHGLASAIVDSLSSLLISCTNLKLHFEGQQLHAQVITRGLHKNHTLVPKLVSYYISLDFLDDAHFVAADSKTSNPFPWNKLISSYVNKARFDEAISAYKQMVCNGARPDQYTYPSVLKACAEQPDFVFGIEVHNSIKSSCLSHDVFVQNALISMYAKSGDLANARKVFDEMPNRDKVTWNSMISGYASIGMWDKAFELFESMRAAQAEISIITWNTVSGGYLRTRNFKCALELTRQIRENGDRLDPIAVIIGLNTCSHIRASRLGKEIHGSAIRNSSVEYENVKNALITFYSRCGDVAHAYIVFRMVENKKIITWNSIISGFAQWDYSEEASSLFRELLFFTAVKPNYVTLAGILPLCARVANLRHGKEFHCYIARRDEFKGYLLLWNALIDMYARSGKVSIARRLFDSLKIRDTVTYTSIIAGYGVQGDGKVAVELFEEMIRFGIKPDRVAMVAILSACSHSGLVGPGQLYFEKMTSIYGIKPDLEHFACMTDLYGRAGLVNEARDIILAMPYEPTCEMWATLIGACRIHEDMDIGEWAAEKLLEMKPRNSGYYVLIANMYGAAGCWGKLAKVRTFMRDLGVRKNPGCALVDVGDGFLPFLVEDSSNGQADEIYSLLGGLTKQMKDVECVDYGEGETLNCN</sequence>
<dbReference type="Gene3D" id="1.25.40.10">
    <property type="entry name" value="Tetratricopeptide repeat domain"/>
    <property type="match status" value="5"/>
</dbReference>
<evidence type="ECO:0000313" key="4">
    <source>
        <dbReference type="EMBL" id="KAL3652987.1"/>
    </source>
</evidence>
<feature type="repeat" description="PPR" evidence="2">
    <location>
        <begin position="236"/>
        <end position="270"/>
    </location>
</feature>
<dbReference type="Pfam" id="PF01535">
    <property type="entry name" value="PPR"/>
    <property type="match status" value="3"/>
</dbReference>
<dbReference type="FunFam" id="1.25.40.10:FF:000344">
    <property type="entry name" value="Pentatricopeptide repeat-containing protein"/>
    <property type="match status" value="1"/>
</dbReference>
<dbReference type="NCBIfam" id="TIGR00756">
    <property type="entry name" value="PPR"/>
    <property type="match status" value="5"/>
</dbReference>
<dbReference type="AlphaFoldDB" id="A0ABD3EGX6"/>